<comment type="caution">
    <text evidence="1">The sequence shown here is derived from an EMBL/GenBank/DDBJ whole genome shotgun (WGS) entry which is preliminary data.</text>
</comment>
<evidence type="ECO:0000313" key="1">
    <source>
        <dbReference type="EMBL" id="OAZ73921.1"/>
    </source>
</evidence>
<evidence type="ECO:0008006" key="3">
    <source>
        <dbReference type="Google" id="ProtNLM"/>
    </source>
</evidence>
<organism evidence="1 2">
    <name type="scientific">Acetobacter pasteurianus</name>
    <name type="common">Acetobacter turbidans</name>
    <dbReference type="NCBI Taxonomy" id="438"/>
    <lineage>
        <taxon>Bacteria</taxon>
        <taxon>Pseudomonadati</taxon>
        <taxon>Pseudomonadota</taxon>
        <taxon>Alphaproteobacteria</taxon>
        <taxon>Acetobacterales</taxon>
        <taxon>Acetobacteraceae</taxon>
        <taxon>Acetobacter</taxon>
    </lineage>
</organism>
<dbReference type="EMBL" id="LYUD01000078">
    <property type="protein sequence ID" value="OAZ73921.1"/>
    <property type="molecule type" value="Genomic_DNA"/>
</dbReference>
<sequence length="260" mass="27166">MKKAGDTSTGDQLVTNINPSTTTGAFNASPHFGCVISGRNCEFGMCVQENVGTATAGALRLIFPGASGASQFIWLFNQSDRVTSGANTFVFLSDIQAYFAAASGSSNASVTNLQGVDWTENNPDAYVQVTAGGVSFAVPTLNMVSAAISSEVTARTNADNTLQANITTVESKLPLPEGMLCQVFSEAIPNPCPAEGWLVNIPTGWTTYSFVTACGIGTNVYAVSSKVENATQARLWAKYPTNGAWAAGGEVTVTSYGYYA</sequence>
<protein>
    <recommendedName>
        <fullName evidence="3">Tail fiber protein</fullName>
    </recommendedName>
</protein>
<reference evidence="1 2" key="1">
    <citation type="submission" date="2016-05" db="EMBL/GenBank/DDBJ databases">
        <title>Genome sequencing of Acetobacter pasteurianus strain SRCM100623.</title>
        <authorList>
            <person name="Song Y.R."/>
        </authorList>
    </citation>
    <scope>NUCLEOTIDE SEQUENCE [LARGE SCALE GENOMIC DNA]</scope>
    <source>
        <strain evidence="1 2">SRCM100623</strain>
    </source>
</reference>
<dbReference type="Proteomes" id="UP000093796">
    <property type="component" value="Unassembled WGS sequence"/>
</dbReference>
<dbReference type="AlphaFoldDB" id="A0A1A0DGD7"/>
<evidence type="ECO:0000313" key="2">
    <source>
        <dbReference type="Proteomes" id="UP000093796"/>
    </source>
</evidence>
<gene>
    <name evidence="1" type="ORF">SRCM100623_00750</name>
</gene>
<proteinExistence type="predicted"/>
<name>A0A1A0DGD7_ACEPA</name>
<dbReference type="PATRIC" id="fig|438.15.peg.864"/>
<accession>A0A1A0DGD7</accession>